<feature type="coiled-coil region" evidence="1">
    <location>
        <begin position="185"/>
        <end position="261"/>
    </location>
</feature>
<dbReference type="KEGG" id="lcd:clem_04520"/>
<organism evidence="3 4">
    <name type="scientific">Legionella clemsonensis</name>
    <dbReference type="NCBI Taxonomy" id="1867846"/>
    <lineage>
        <taxon>Bacteria</taxon>
        <taxon>Pseudomonadati</taxon>
        <taxon>Pseudomonadota</taxon>
        <taxon>Gammaproteobacteria</taxon>
        <taxon>Legionellales</taxon>
        <taxon>Legionellaceae</taxon>
        <taxon>Legionella</taxon>
    </lineage>
</organism>
<evidence type="ECO:0000256" key="1">
    <source>
        <dbReference type="SAM" id="Coils"/>
    </source>
</evidence>
<keyword evidence="4" id="KW-1185">Reference proteome</keyword>
<dbReference type="OrthoDB" id="5654301at2"/>
<evidence type="ECO:0000313" key="4">
    <source>
        <dbReference type="Proteomes" id="UP000201728"/>
    </source>
</evidence>
<sequence length="308" mass="35570">MLLQNVVHSLAQVILDYGESQDVKVEPLQTLLTKPHPNFIETLQTVINESTKSYAKRLSLLNYFLFEIKQLKPLIERQTPLDEEEQSLVQQHLQSLIMNVNTLLKTSQSSKISIKFDGNEEQIPGLVLPITQGWYPCKSGNMIDQIFLKPLHLQNFDVSSVAIFVKKLIMNHQQKVTIPFLMKERDLLKETVTSLEKEKQQIKEEMLQLKEEKSQLIIENEQLTKEKRAIWEEQQVTLTEKTNLEKELSTLKKELVLLRTKAVKPNMHLMHPFFGVANRLTPILPRDDSSETNKISSPSLGFPTFIDD</sequence>
<feature type="region of interest" description="Disordered" evidence="2">
    <location>
        <begin position="285"/>
        <end position="308"/>
    </location>
</feature>
<keyword evidence="1" id="KW-0175">Coiled coil</keyword>
<accession>A0A222P0V4</accession>
<proteinExistence type="predicted"/>
<name>A0A222P0V4_9GAMM</name>
<dbReference type="AlphaFoldDB" id="A0A222P0V4"/>
<dbReference type="EMBL" id="CP016397">
    <property type="protein sequence ID" value="ASQ45462.1"/>
    <property type="molecule type" value="Genomic_DNA"/>
</dbReference>
<dbReference type="RefSeq" id="WP_094090514.1">
    <property type="nucleotide sequence ID" value="NZ_CP016397.1"/>
</dbReference>
<dbReference type="Proteomes" id="UP000201728">
    <property type="component" value="Chromosome"/>
</dbReference>
<evidence type="ECO:0000256" key="2">
    <source>
        <dbReference type="SAM" id="MobiDB-lite"/>
    </source>
</evidence>
<evidence type="ECO:0000313" key="3">
    <source>
        <dbReference type="EMBL" id="ASQ45462.1"/>
    </source>
</evidence>
<gene>
    <name evidence="3" type="ORF">clem_04520</name>
</gene>
<protein>
    <submittedName>
        <fullName evidence="3">Uncharacterized protein</fullName>
    </submittedName>
</protein>
<reference evidence="4" key="1">
    <citation type="submission" date="2016-07" db="EMBL/GenBank/DDBJ databases">
        <authorList>
            <person name="Florea S."/>
            <person name="Webb J.S."/>
            <person name="Jaromczyk J."/>
            <person name="Schardl C.L."/>
        </authorList>
    </citation>
    <scope>NUCLEOTIDE SEQUENCE [LARGE SCALE GENOMIC DNA]</scope>
    <source>
        <strain evidence="4">CDC-D5610</strain>
    </source>
</reference>